<sequence>MKLKQSQYSMSVLAAGSAYLIWGILPIYWKLVGSVPAEEVLAHRIIWSLVFMILVLSMIGNLKMVASEIKHVFKQGRMGIRQCVDGADNRNAHHDAVRSSLSFIF</sequence>
<evidence type="ECO:0000256" key="1">
    <source>
        <dbReference type="SAM" id="Phobius"/>
    </source>
</evidence>
<dbReference type="EMBL" id="CP019655">
    <property type="protein sequence ID" value="AVF25554.1"/>
    <property type="molecule type" value="Genomic_DNA"/>
</dbReference>
<dbReference type="Proteomes" id="UP000239833">
    <property type="component" value="Chromosome"/>
</dbReference>
<organism evidence="2 3">
    <name type="scientific">Paenibacillus larvae subsp. larvae</name>
    <dbReference type="NCBI Taxonomy" id="147375"/>
    <lineage>
        <taxon>Bacteria</taxon>
        <taxon>Bacillati</taxon>
        <taxon>Bacillota</taxon>
        <taxon>Bacilli</taxon>
        <taxon>Bacillales</taxon>
        <taxon>Paenibacillaceae</taxon>
        <taxon>Paenibacillus</taxon>
    </lineage>
</organism>
<keyword evidence="1" id="KW-0812">Transmembrane</keyword>
<protein>
    <submittedName>
        <fullName evidence="2">Putative chloramphenical resistance permease RarD</fullName>
    </submittedName>
</protein>
<reference evidence="3" key="1">
    <citation type="submission" date="2017-02" db="EMBL/GenBank/DDBJ databases">
        <title>Delineation of Paenibacillus larvae strains originating from foulbrood outbreaks.</title>
        <authorList>
            <person name="Beims H."/>
            <person name="Bunk B."/>
            <person name="Sproeer C."/>
            <person name="Mohr K.I."/>
            <person name="Pradella S."/>
            <person name="Guenther G."/>
            <person name="Rohde M."/>
            <person name="von der Ohe W."/>
            <person name="Steinert M."/>
        </authorList>
    </citation>
    <scope>NUCLEOTIDE SEQUENCE [LARGE SCALE GENOMIC DNA]</scope>
    <source>
        <strain evidence="3">Eric_III</strain>
    </source>
</reference>
<keyword evidence="1" id="KW-0472">Membrane</keyword>
<gene>
    <name evidence="2" type="ORF">ERICIII_01362</name>
</gene>
<dbReference type="AlphaFoldDB" id="A0A2L1TY08"/>
<name>A0A2L1TY08_9BACL</name>
<evidence type="ECO:0000313" key="3">
    <source>
        <dbReference type="Proteomes" id="UP000239833"/>
    </source>
</evidence>
<accession>A0A2L1TY08</accession>
<feature type="transmembrane region" description="Helical" evidence="1">
    <location>
        <begin position="41"/>
        <end position="62"/>
    </location>
</feature>
<proteinExistence type="predicted"/>
<keyword evidence="1" id="KW-1133">Transmembrane helix</keyword>
<feature type="transmembrane region" description="Helical" evidence="1">
    <location>
        <begin position="12"/>
        <end position="29"/>
    </location>
</feature>
<evidence type="ECO:0000313" key="2">
    <source>
        <dbReference type="EMBL" id="AVF25554.1"/>
    </source>
</evidence>